<keyword evidence="2" id="KW-1185">Reference proteome</keyword>
<gene>
    <name evidence="1" type="ORF">OLC1_LOCUS11036</name>
</gene>
<dbReference type="Proteomes" id="UP001161247">
    <property type="component" value="Chromosome 4"/>
</dbReference>
<accession>A0AAV1D0J8</accession>
<proteinExistence type="predicted"/>
<dbReference type="AlphaFoldDB" id="A0AAV1D0J8"/>
<dbReference type="EMBL" id="OX459121">
    <property type="protein sequence ID" value="CAI9101449.1"/>
    <property type="molecule type" value="Genomic_DNA"/>
</dbReference>
<protein>
    <submittedName>
        <fullName evidence="1">OLC1v1038779C1</fullName>
    </submittedName>
</protein>
<organism evidence="1 2">
    <name type="scientific">Oldenlandia corymbosa var. corymbosa</name>
    <dbReference type="NCBI Taxonomy" id="529605"/>
    <lineage>
        <taxon>Eukaryota</taxon>
        <taxon>Viridiplantae</taxon>
        <taxon>Streptophyta</taxon>
        <taxon>Embryophyta</taxon>
        <taxon>Tracheophyta</taxon>
        <taxon>Spermatophyta</taxon>
        <taxon>Magnoliopsida</taxon>
        <taxon>eudicotyledons</taxon>
        <taxon>Gunneridae</taxon>
        <taxon>Pentapetalae</taxon>
        <taxon>asterids</taxon>
        <taxon>lamiids</taxon>
        <taxon>Gentianales</taxon>
        <taxon>Rubiaceae</taxon>
        <taxon>Rubioideae</taxon>
        <taxon>Spermacoceae</taxon>
        <taxon>Hedyotis-Oldenlandia complex</taxon>
        <taxon>Oldenlandia</taxon>
    </lineage>
</organism>
<sequence>MDSRKMMVFRDCKDTSAHIWIPFTRSETMQIEASSKEGILCIRVDKFPNRTYYIGKPTSDQWFALPNHKPIDQFLTEQVCLVVLNSDPLTFKRVTLSPKCGANRATNYYGSRCDNESLVVNGLVHWLTTDGRAIVFDHEHETYQKEVKQLWVVDDSGHTNKWCLIEQQNQDFTSNGILVDPETKVMKFGGFCAQHVFPFTSNFQPIRLECNKNPCRFLHPGLPKRQNNSYDCPSRNKFTYIRDAAVNQPDGVNNVNVVVGS</sequence>
<evidence type="ECO:0000313" key="2">
    <source>
        <dbReference type="Proteomes" id="UP001161247"/>
    </source>
</evidence>
<name>A0AAV1D0J8_OLDCO</name>
<evidence type="ECO:0000313" key="1">
    <source>
        <dbReference type="EMBL" id="CAI9101449.1"/>
    </source>
</evidence>
<reference evidence="1" key="1">
    <citation type="submission" date="2023-03" db="EMBL/GenBank/DDBJ databases">
        <authorList>
            <person name="Julca I."/>
        </authorList>
    </citation>
    <scope>NUCLEOTIDE SEQUENCE</scope>
</reference>